<dbReference type="OrthoDB" id="118051at2157"/>
<dbReference type="RefSeq" id="WP_152119820.1">
    <property type="nucleotide sequence ID" value="NZ_QJOW01000002.1"/>
</dbReference>
<evidence type="ECO:0000313" key="7">
    <source>
        <dbReference type="Proteomes" id="UP000326865"/>
    </source>
</evidence>
<accession>A0A5N5UR26</accession>
<accession>A0A5N5UE70</accession>
<accession>A0A5N5UBV5</accession>
<sequence length="251" mass="26519">MTADERGVSEVLSYILVFSVVAVTIAFVLGDGLGAVTTTQQNARIDAAESGVAILDKSVETVYQTGVPRRATELKPNGGTLSVGGRLDVDIVVSQGGTDLFDYGSASSRFTHTIDDQSVGLALGARFRSGPGGVGMTADPPFHFGDERTTLPVVLLTGADSVSTGSPVQIVAATQNEELLDHRTAGPSAGTPYTVEVAIETTPERAAAWNRYFQREGLTAVDDDPTDGTVVYSHETRRLIIEEFTTALDLR</sequence>
<gene>
    <name evidence="2" type="ORF">DM867_01520</name>
    <name evidence="3" type="ORF">DMP03_06125</name>
    <name evidence="4" type="ORF">DP108_01405</name>
</gene>
<organism evidence="3 6">
    <name type="scientific">Halosegnis rubeus</name>
    <dbReference type="NCBI Taxonomy" id="2212850"/>
    <lineage>
        <taxon>Archaea</taxon>
        <taxon>Methanobacteriati</taxon>
        <taxon>Methanobacteriota</taxon>
        <taxon>Stenosarchaea group</taxon>
        <taxon>Halobacteria</taxon>
        <taxon>Halobacteriales</taxon>
        <taxon>Natronomonadaceae</taxon>
        <taxon>Halosegnis</taxon>
    </lineage>
</organism>
<keyword evidence="7" id="KW-1185">Reference proteome</keyword>
<dbReference type="Proteomes" id="UP000326865">
    <property type="component" value="Unassembled WGS sequence"/>
</dbReference>
<dbReference type="AlphaFoldDB" id="A0A5N5UE70"/>
<keyword evidence="1" id="KW-1133">Transmembrane helix</keyword>
<dbReference type="EMBL" id="QMDY01000001">
    <property type="protein sequence ID" value="KAB7519935.1"/>
    <property type="molecule type" value="Genomic_DNA"/>
</dbReference>
<evidence type="ECO:0000313" key="4">
    <source>
        <dbReference type="EMBL" id="KAB7519935.1"/>
    </source>
</evidence>
<proteinExistence type="predicted"/>
<dbReference type="EMBL" id="QJOW01000002">
    <property type="protein sequence ID" value="KAB7516937.1"/>
    <property type="molecule type" value="Genomic_DNA"/>
</dbReference>
<keyword evidence="1" id="KW-0812">Transmembrane</keyword>
<protein>
    <submittedName>
        <fullName evidence="3">Uncharacterized protein</fullName>
    </submittedName>
</protein>
<evidence type="ECO:0000313" key="6">
    <source>
        <dbReference type="Proteomes" id="UP000326302"/>
    </source>
</evidence>
<dbReference type="Proteomes" id="UP000326207">
    <property type="component" value="Unassembled WGS sequence"/>
</dbReference>
<dbReference type="InterPro" id="IPR055713">
    <property type="entry name" value="DUF7289"/>
</dbReference>
<comment type="caution">
    <text evidence="3">The sequence shown here is derived from an EMBL/GenBank/DDBJ whole genome shotgun (WGS) entry which is preliminary data.</text>
</comment>
<dbReference type="Proteomes" id="UP000326302">
    <property type="component" value="Unassembled WGS sequence"/>
</dbReference>
<evidence type="ECO:0000313" key="5">
    <source>
        <dbReference type="Proteomes" id="UP000326207"/>
    </source>
</evidence>
<evidence type="ECO:0000313" key="2">
    <source>
        <dbReference type="EMBL" id="KAB7515849.1"/>
    </source>
</evidence>
<reference evidence="5 6" key="1">
    <citation type="submission" date="2019-10" db="EMBL/GenBank/DDBJ databases">
        <title>Unraveling microbial dark matter from salterns through culturing: the case of the genus Halosegnis.</title>
        <authorList>
            <person name="Duran-Viseras A."/>
            <person name="Andrei A.-S."/>
            <person name="Vera-Gargallo B."/>
            <person name="Ghai R."/>
            <person name="Sanchez-Porro C."/>
            <person name="Ventosa A."/>
        </authorList>
    </citation>
    <scope>NUCLEOTIDE SEQUENCE [LARGE SCALE GENOMIC DNA]</scope>
    <source>
        <strain evidence="3 6">F17-44</strain>
        <strain evidence="2 7">F18-79</strain>
        <strain evidence="4 5">F19-13</strain>
    </source>
</reference>
<dbReference type="Pfam" id="PF23960">
    <property type="entry name" value="DUF7289"/>
    <property type="match status" value="1"/>
</dbReference>
<name>A0A5N5UE70_9EURY</name>
<keyword evidence="1" id="KW-0472">Membrane</keyword>
<evidence type="ECO:0000256" key="1">
    <source>
        <dbReference type="SAM" id="Phobius"/>
    </source>
</evidence>
<feature type="transmembrane region" description="Helical" evidence="1">
    <location>
        <begin position="12"/>
        <end position="36"/>
    </location>
</feature>
<evidence type="ECO:0000313" key="3">
    <source>
        <dbReference type="EMBL" id="KAB7516937.1"/>
    </source>
</evidence>
<dbReference type="EMBL" id="QKKZ01000001">
    <property type="protein sequence ID" value="KAB7515849.1"/>
    <property type="molecule type" value="Genomic_DNA"/>
</dbReference>